<name>A0A5P6VRS6_PSEXY</name>
<protein>
    <submittedName>
        <fullName evidence="1">Uncharacterized protein</fullName>
    </submittedName>
</protein>
<dbReference type="KEGG" id="pxv:FXF36_10630"/>
<evidence type="ECO:0000313" key="2">
    <source>
        <dbReference type="Proteomes" id="UP000327030"/>
    </source>
</evidence>
<accession>A0A5P6VRS6</accession>
<dbReference type="EMBL" id="CP043028">
    <property type="protein sequence ID" value="QFJ55286.1"/>
    <property type="molecule type" value="Genomic_DNA"/>
</dbReference>
<reference evidence="2" key="1">
    <citation type="submission" date="2019-08" db="EMBL/GenBank/DDBJ databases">
        <title>Complete Genome Sequence of the Polysaccharide-Degrading Rumen Bacterium Pseudobutyrivibrio xylanivorans MA3014.</title>
        <authorList>
            <person name="Palevich N."/>
            <person name="Maclean P.H."/>
            <person name="Kelly W.J."/>
            <person name="Leahy S.C."/>
            <person name="Rakonjac J."/>
            <person name="Attwood G.T."/>
        </authorList>
    </citation>
    <scope>NUCLEOTIDE SEQUENCE [LARGE SCALE GENOMIC DNA]</scope>
    <source>
        <strain evidence="2">MA3014</strain>
    </source>
</reference>
<dbReference type="AlphaFoldDB" id="A0A5P6VRS6"/>
<gene>
    <name evidence="1" type="ORF">FXF36_10630</name>
</gene>
<dbReference type="Proteomes" id="UP000327030">
    <property type="component" value="Chromosome 1"/>
</dbReference>
<evidence type="ECO:0000313" key="1">
    <source>
        <dbReference type="EMBL" id="QFJ55286.1"/>
    </source>
</evidence>
<organism evidence="1 2">
    <name type="scientific">Pseudobutyrivibrio xylanivorans</name>
    <dbReference type="NCBI Taxonomy" id="185007"/>
    <lineage>
        <taxon>Bacteria</taxon>
        <taxon>Bacillati</taxon>
        <taxon>Bacillota</taxon>
        <taxon>Clostridia</taxon>
        <taxon>Lachnospirales</taxon>
        <taxon>Lachnospiraceae</taxon>
        <taxon>Pseudobutyrivibrio</taxon>
    </lineage>
</organism>
<dbReference type="RefSeq" id="WP_151623915.1">
    <property type="nucleotide sequence ID" value="NZ_CP043028.1"/>
</dbReference>
<proteinExistence type="predicted"/>
<dbReference type="OrthoDB" id="2062699at2"/>
<sequence>MNYELLNLGDRVININSDFIAIERDDGSVDLFKVTVEPDGIHLDINNPTTIGYTPETETPVIESYDTESGVHIVNF</sequence>